<sequence>MGLSWNKMRNIMDGKTNQIVIHSDIQHGQAVIQGTRLPVAVVIGSLAGGMTYEEVMQESGISHQQILDALAYFGELLTMEQAS</sequence>
<dbReference type="InterPro" id="IPR009057">
    <property type="entry name" value="Homeodomain-like_sf"/>
</dbReference>
<dbReference type="Pfam" id="PF04255">
    <property type="entry name" value="DUF433"/>
    <property type="match status" value="1"/>
</dbReference>
<dbReference type="Proteomes" id="UP000180235">
    <property type="component" value="Chromosome"/>
</dbReference>
<evidence type="ECO:0008006" key="3">
    <source>
        <dbReference type="Google" id="ProtNLM"/>
    </source>
</evidence>
<reference evidence="1 2" key="1">
    <citation type="submission" date="2016-10" db="EMBL/GenBank/DDBJ databases">
        <title>Description of Gloeomargarita lithophora gen. nov., sp. nov., a thylakoid-bearing basal-branching cyanobacterium with intracellular carbonates, and proposal for Gloeomargaritales ord. nov.</title>
        <authorList>
            <person name="Moreira D."/>
            <person name="Tavera R."/>
            <person name="Benzerara K."/>
            <person name="Skouri-Panet F."/>
            <person name="Couradeau E."/>
            <person name="Gerard E."/>
            <person name="Loussert C."/>
            <person name="Novelo E."/>
            <person name="Zivanovic Y."/>
            <person name="Lopez-Garcia P."/>
        </authorList>
    </citation>
    <scope>NUCLEOTIDE SEQUENCE [LARGE SCALE GENOMIC DNA]</scope>
    <source>
        <strain evidence="1 2">D10</strain>
    </source>
</reference>
<protein>
    <recommendedName>
        <fullName evidence="3">DUF433 domain-containing protein</fullName>
    </recommendedName>
</protein>
<evidence type="ECO:0000313" key="1">
    <source>
        <dbReference type="EMBL" id="APB34111.1"/>
    </source>
</evidence>
<accession>A0A1J0ADX9</accession>
<dbReference type="Gene3D" id="1.10.10.10">
    <property type="entry name" value="Winged helix-like DNA-binding domain superfamily/Winged helix DNA-binding domain"/>
    <property type="match status" value="1"/>
</dbReference>
<dbReference type="KEGG" id="glt:GlitD10_1785"/>
<organism evidence="1 2">
    <name type="scientific">Gloeomargarita lithophora Alchichica-D10</name>
    <dbReference type="NCBI Taxonomy" id="1188229"/>
    <lineage>
        <taxon>Bacteria</taxon>
        <taxon>Bacillati</taxon>
        <taxon>Cyanobacteriota</taxon>
        <taxon>Cyanophyceae</taxon>
        <taxon>Gloeomargaritales</taxon>
        <taxon>Gloeomargaritaceae</taxon>
        <taxon>Gloeomargarita</taxon>
    </lineage>
</organism>
<name>A0A1J0ADX9_9CYAN</name>
<dbReference type="SUPFAM" id="SSF46689">
    <property type="entry name" value="Homeodomain-like"/>
    <property type="match status" value="1"/>
</dbReference>
<gene>
    <name evidence="1" type="ORF">GlitD10_1785</name>
</gene>
<dbReference type="STRING" id="1188229.GlitD10_1785"/>
<proteinExistence type="predicted"/>
<evidence type="ECO:0000313" key="2">
    <source>
        <dbReference type="Proteomes" id="UP000180235"/>
    </source>
</evidence>
<dbReference type="EMBL" id="CP017675">
    <property type="protein sequence ID" value="APB34111.1"/>
    <property type="molecule type" value="Genomic_DNA"/>
</dbReference>
<keyword evidence="2" id="KW-1185">Reference proteome</keyword>
<dbReference type="InterPro" id="IPR036388">
    <property type="entry name" value="WH-like_DNA-bd_sf"/>
</dbReference>
<dbReference type="AlphaFoldDB" id="A0A1J0ADX9"/>
<dbReference type="InterPro" id="IPR007367">
    <property type="entry name" value="DUF433"/>
</dbReference>